<dbReference type="Pfam" id="PF20067">
    <property type="entry name" value="SSL_N"/>
    <property type="match status" value="1"/>
</dbReference>
<evidence type="ECO:0000256" key="3">
    <source>
        <dbReference type="ARBA" id="ARBA00023180"/>
    </source>
</evidence>
<dbReference type="EMBL" id="BAABFL010000134">
    <property type="protein sequence ID" value="GAA4649468.1"/>
    <property type="molecule type" value="Genomic_DNA"/>
</dbReference>
<keyword evidence="3" id="KW-0325">Glycoprotein</keyword>
<sequence>MLMKLWMIVAGVLLLVTLYLVAWPVPVTPVAWQAPDNPGYTGDFAANSELSSLETLTLEGRDGPEDLAMDQQGRIYAGVKDGTILRIIPGGKVERWAETSGRPLGLGFDSKDNLLVADAYRGLLSFDPSGRKTVLADQVDGQPLVYANAVDEGPDGTLYFSESSVKFGAEASGGTYEASLLDLMEHGGHGRLLAFDPATGEVRELVNGLNFANGVAVSHDGRSVLVNETGGYRVLRYWLEGDKAGTVDVVIDNLPGFPDNLSKGQNGRYWIGLASPRSTALDKLSDKPFLRTVAQRLPPAMRPKAQRYGHVVAFDDNGNIVRNLQDELGRFAFTTGVLETDEYLYLSSLMEQQIGRVRKVRRD</sequence>
<dbReference type="Proteomes" id="UP001500604">
    <property type="component" value="Unassembled WGS sequence"/>
</dbReference>
<feature type="domain" description="Strictosidine synthase conserved region" evidence="4">
    <location>
        <begin position="150"/>
        <end position="241"/>
    </location>
</feature>
<dbReference type="PANTHER" id="PTHR10426:SF88">
    <property type="entry name" value="ADIPOCYTE PLASMA MEMBRANE-ASSOCIATED PROTEIN HEMOMUCIN-RELATED"/>
    <property type="match status" value="1"/>
</dbReference>
<comment type="caution">
    <text evidence="5">The sequence shown here is derived from an EMBL/GenBank/DDBJ whole genome shotgun (WGS) entry which is preliminary data.</text>
</comment>
<evidence type="ECO:0000259" key="4">
    <source>
        <dbReference type="Pfam" id="PF03088"/>
    </source>
</evidence>
<dbReference type="SUPFAM" id="SSF63829">
    <property type="entry name" value="Calcium-dependent phosphotriesterase"/>
    <property type="match status" value="1"/>
</dbReference>
<reference evidence="6" key="1">
    <citation type="journal article" date="2019" name="Int. J. Syst. Evol. Microbiol.">
        <title>The Global Catalogue of Microorganisms (GCM) 10K type strain sequencing project: providing services to taxonomists for standard genome sequencing and annotation.</title>
        <authorList>
            <consortium name="The Broad Institute Genomics Platform"/>
            <consortium name="The Broad Institute Genome Sequencing Center for Infectious Disease"/>
            <person name="Wu L."/>
            <person name="Ma J."/>
        </authorList>
    </citation>
    <scope>NUCLEOTIDE SEQUENCE [LARGE SCALE GENOMIC DNA]</scope>
    <source>
        <strain evidence="6">JCM 17805</strain>
    </source>
</reference>
<dbReference type="Pfam" id="PF03088">
    <property type="entry name" value="Str_synth"/>
    <property type="match status" value="1"/>
</dbReference>
<dbReference type="InterPro" id="IPR018119">
    <property type="entry name" value="Strictosidine_synth_cons-reg"/>
</dbReference>
<accession>A0ABP8UZV4</accession>
<evidence type="ECO:0000256" key="2">
    <source>
        <dbReference type="ARBA" id="ARBA00022553"/>
    </source>
</evidence>
<evidence type="ECO:0000256" key="1">
    <source>
        <dbReference type="ARBA" id="ARBA00009191"/>
    </source>
</evidence>
<dbReference type="PANTHER" id="PTHR10426">
    <property type="entry name" value="STRICTOSIDINE SYNTHASE-RELATED"/>
    <property type="match status" value="1"/>
</dbReference>
<keyword evidence="6" id="KW-1185">Reference proteome</keyword>
<protein>
    <submittedName>
        <fullName evidence="5">SMP-30/gluconolactonase/LRE family protein</fullName>
    </submittedName>
</protein>
<organism evidence="5 6">
    <name type="scientific">Kistimonas scapharcae</name>
    <dbReference type="NCBI Taxonomy" id="1036133"/>
    <lineage>
        <taxon>Bacteria</taxon>
        <taxon>Pseudomonadati</taxon>
        <taxon>Pseudomonadota</taxon>
        <taxon>Gammaproteobacteria</taxon>
        <taxon>Oceanospirillales</taxon>
        <taxon>Endozoicomonadaceae</taxon>
        <taxon>Kistimonas</taxon>
    </lineage>
</organism>
<evidence type="ECO:0000313" key="6">
    <source>
        <dbReference type="Proteomes" id="UP001500604"/>
    </source>
</evidence>
<keyword evidence="2" id="KW-0597">Phosphoprotein</keyword>
<evidence type="ECO:0000313" key="5">
    <source>
        <dbReference type="EMBL" id="GAA4649468.1"/>
    </source>
</evidence>
<dbReference type="Gene3D" id="2.120.10.30">
    <property type="entry name" value="TolB, C-terminal domain"/>
    <property type="match status" value="1"/>
</dbReference>
<dbReference type="InterPro" id="IPR011042">
    <property type="entry name" value="6-blade_b-propeller_TolB-like"/>
</dbReference>
<proteinExistence type="inferred from homology"/>
<name>A0ABP8UZV4_9GAMM</name>
<gene>
    <name evidence="5" type="ORF">GCM10023116_17420</name>
</gene>
<comment type="similarity">
    <text evidence="1">Belongs to the strictosidine synthase family.</text>
</comment>